<sequence>MSTTGNQHERHWFKSSYSRDSSSCVSVSLDWVKSTFSRDSSNCVQVRQNADTVLIRDDKYIGEPTDEPIIVVPVGIWNDFLSIVADEEVATGTIEGIPEIIRTVDGSTTLRGSNGQTLTFTADEWTAFTKGVQAGEFTSTVAA</sequence>
<dbReference type="Pfam" id="PF04149">
    <property type="entry name" value="DUF397"/>
    <property type="match status" value="1"/>
</dbReference>
<feature type="domain" description="DUF397" evidence="1">
    <location>
        <begin position="30"/>
        <end position="83"/>
    </location>
</feature>
<comment type="caution">
    <text evidence="2">The sequence shown here is derived from an EMBL/GenBank/DDBJ whole genome shotgun (WGS) entry which is preliminary data.</text>
</comment>
<evidence type="ECO:0000259" key="1">
    <source>
        <dbReference type="Pfam" id="PF04149"/>
    </source>
</evidence>
<dbReference type="STRING" id="455432.AWN90_06995"/>
<keyword evidence="3" id="KW-1185">Reference proteome</keyword>
<dbReference type="RefSeq" id="WP_171982960.1">
    <property type="nucleotide sequence ID" value="NZ_JABMCZ010000002.1"/>
</dbReference>
<dbReference type="EMBL" id="LWGR01000017">
    <property type="protein sequence ID" value="KZM69765.1"/>
    <property type="molecule type" value="Genomic_DNA"/>
</dbReference>
<gene>
    <name evidence="2" type="ORF">AWN90_06995</name>
</gene>
<reference evidence="2 3" key="1">
    <citation type="submission" date="2016-04" db="EMBL/GenBank/DDBJ databases">
        <authorList>
            <person name="Evans L.H."/>
            <person name="Alamgir A."/>
            <person name="Owens N."/>
            <person name="Weber N.D."/>
            <person name="Virtaneva K."/>
            <person name="Barbian K."/>
            <person name="Babar A."/>
            <person name="Rosenke K."/>
        </authorList>
    </citation>
    <scope>NUCLEOTIDE SEQUENCE [LARGE SCALE GENOMIC DNA]</scope>
    <source>
        <strain evidence="2 3">IFM 0406</strain>
    </source>
</reference>
<dbReference type="InterPro" id="IPR007278">
    <property type="entry name" value="DUF397"/>
</dbReference>
<evidence type="ECO:0000313" key="3">
    <source>
        <dbReference type="Proteomes" id="UP000076512"/>
    </source>
</evidence>
<evidence type="ECO:0000313" key="2">
    <source>
        <dbReference type="EMBL" id="KZM69765.1"/>
    </source>
</evidence>
<proteinExistence type="predicted"/>
<dbReference type="Proteomes" id="UP000076512">
    <property type="component" value="Unassembled WGS sequence"/>
</dbReference>
<accession>A0A164IUS9</accession>
<protein>
    <recommendedName>
        <fullName evidence="1">DUF397 domain-containing protein</fullName>
    </recommendedName>
</protein>
<name>A0A164IUS9_9NOCA</name>
<organism evidence="2 3">
    <name type="scientific">Nocardia terpenica</name>
    <dbReference type="NCBI Taxonomy" id="455432"/>
    <lineage>
        <taxon>Bacteria</taxon>
        <taxon>Bacillati</taxon>
        <taxon>Actinomycetota</taxon>
        <taxon>Actinomycetes</taxon>
        <taxon>Mycobacteriales</taxon>
        <taxon>Nocardiaceae</taxon>
        <taxon>Nocardia</taxon>
    </lineage>
</organism>
<dbReference type="AlphaFoldDB" id="A0A164IUS9"/>